<sequence length="378" mass="44388">MVANRPVTPREEEEASGNAQNPTAVKEKVRTLTQFCQQKGLDVSQQDIFRFCNVPPRTGYRYIAASQEPRRHHNSPYQTENRGRRPLLSNGDFEAIEDWILQGGFYHRVCAGLEVLQEVFPDRDQISKRTIQRAFQSRGYYKCIACQKPFLTAKSIKERREYLAIRRHWPRSRWRHIRFSDECHFGRGPQRKLRIIRRPGERYHRDCIQKTPNEKTAKHKNEKRWHIWAAVGYNFKSRLIFYETSSSNGKMTSVVYIDQVLNEVKRWIENGEDFILEEDQDSAHGVGEDSSVRRYKEQIGLNYFFNASGSPDLSPIENIWRVQKQKIKQIDHFDDDSLVQAINQAWEDIPQETINRYIDSMVDRMASLALRGGDVTGY</sequence>
<dbReference type="InterPro" id="IPR036397">
    <property type="entry name" value="RNaseH_sf"/>
</dbReference>
<dbReference type="Proteomes" id="UP000077002">
    <property type="component" value="Unassembled WGS sequence"/>
</dbReference>
<accession>A0A177EZP6</accession>
<dbReference type="InterPro" id="IPR038717">
    <property type="entry name" value="Tc1-like_DDE_dom"/>
</dbReference>
<feature type="domain" description="Tc1-like transposase DDE" evidence="2">
    <location>
        <begin position="177"/>
        <end position="335"/>
    </location>
</feature>
<gene>
    <name evidence="3" type="ORF">AYO21_09253</name>
</gene>
<reference evidence="3 4" key="1">
    <citation type="submission" date="2016-03" db="EMBL/GenBank/DDBJ databases">
        <title>Draft genome sequence of the Fonsecaea monophora CBS 269.37.</title>
        <authorList>
            <person name="Bombassaro A."/>
            <person name="Vinicius W.A."/>
            <person name="De Hoog S."/>
            <person name="Sun J."/>
            <person name="Souza E.M."/>
            <person name="Raittz R.T."/>
            <person name="Costa F."/>
            <person name="Leao A.C."/>
            <person name="Tadra-Sfeir M.Z."/>
            <person name="Baura V."/>
            <person name="Balsanelli E."/>
            <person name="Pedrosa F.O."/>
            <person name="Moreno L.F."/>
            <person name="Steffens M.B."/>
            <person name="Xi L."/>
            <person name="Bocca A.L."/>
            <person name="Felipe M.S."/>
            <person name="Teixeira M."/>
            <person name="Telles Filho F.Q."/>
            <person name="Azevedo C.M."/>
            <person name="Gomes R."/>
            <person name="Vicente V.A."/>
        </authorList>
    </citation>
    <scope>NUCLEOTIDE SEQUENCE [LARGE SCALE GENOMIC DNA]</scope>
    <source>
        <strain evidence="3 4">CBS 269.37</strain>
    </source>
</reference>
<evidence type="ECO:0000313" key="3">
    <source>
        <dbReference type="EMBL" id="OAG36522.1"/>
    </source>
</evidence>
<dbReference type="AlphaFoldDB" id="A0A177EZP6"/>
<dbReference type="GeneID" id="34604391"/>
<evidence type="ECO:0000259" key="2">
    <source>
        <dbReference type="Pfam" id="PF13358"/>
    </source>
</evidence>
<keyword evidence="4" id="KW-1185">Reference proteome</keyword>
<dbReference type="Pfam" id="PF13358">
    <property type="entry name" value="DDE_3"/>
    <property type="match status" value="1"/>
</dbReference>
<proteinExistence type="predicted"/>
<dbReference type="GO" id="GO:0003676">
    <property type="term" value="F:nucleic acid binding"/>
    <property type="evidence" value="ECO:0007669"/>
    <property type="project" value="InterPro"/>
</dbReference>
<feature type="region of interest" description="Disordered" evidence="1">
    <location>
        <begin position="1"/>
        <end position="24"/>
    </location>
</feature>
<comment type="caution">
    <text evidence="3">The sequence shown here is derived from an EMBL/GenBank/DDBJ whole genome shotgun (WGS) entry which is preliminary data.</text>
</comment>
<protein>
    <submittedName>
        <fullName evidence="3">Hsp7-like protein</fullName>
    </submittedName>
</protein>
<dbReference type="Gene3D" id="3.30.420.10">
    <property type="entry name" value="Ribonuclease H-like superfamily/Ribonuclease H"/>
    <property type="match status" value="1"/>
</dbReference>
<organism evidence="3 4">
    <name type="scientific">Fonsecaea monophora</name>
    <dbReference type="NCBI Taxonomy" id="254056"/>
    <lineage>
        <taxon>Eukaryota</taxon>
        <taxon>Fungi</taxon>
        <taxon>Dikarya</taxon>
        <taxon>Ascomycota</taxon>
        <taxon>Pezizomycotina</taxon>
        <taxon>Eurotiomycetes</taxon>
        <taxon>Chaetothyriomycetidae</taxon>
        <taxon>Chaetothyriales</taxon>
        <taxon>Herpotrichiellaceae</taxon>
        <taxon>Fonsecaea</taxon>
    </lineage>
</organism>
<name>A0A177EZP6_9EURO</name>
<evidence type="ECO:0000256" key="1">
    <source>
        <dbReference type="SAM" id="MobiDB-lite"/>
    </source>
</evidence>
<evidence type="ECO:0000313" key="4">
    <source>
        <dbReference type="Proteomes" id="UP000077002"/>
    </source>
</evidence>
<feature type="region of interest" description="Disordered" evidence="1">
    <location>
        <begin position="64"/>
        <end position="84"/>
    </location>
</feature>
<dbReference type="RefSeq" id="XP_022508474.1">
    <property type="nucleotide sequence ID" value="XM_022659191.1"/>
</dbReference>
<dbReference type="OrthoDB" id="5151590at2759"/>
<dbReference type="EMBL" id="LVKK01000089">
    <property type="protein sequence ID" value="OAG36522.1"/>
    <property type="molecule type" value="Genomic_DNA"/>
</dbReference>